<gene>
    <name evidence="1" type="primary">ala</name>
    <name evidence="1" type="ORF">FEAC_15930</name>
</gene>
<comment type="caution">
    <text evidence="1">The sequence shown here is derived from an EMBL/GenBank/DDBJ whole genome shotgun (WGS) entry which is preliminary data.</text>
</comment>
<dbReference type="Pfam" id="PF02423">
    <property type="entry name" value="OCD_Mu_crystall"/>
    <property type="match status" value="1"/>
</dbReference>
<name>A0A0D8FUM8_9ACTN</name>
<dbReference type="PANTHER" id="PTHR13812">
    <property type="entry name" value="KETIMINE REDUCTASE MU-CRYSTALLIN"/>
    <property type="match status" value="1"/>
</dbReference>
<dbReference type="Proteomes" id="UP000032336">
    <property type="component" value="Unassembled WGS sequence"/>
</dbReference>
<dbReference type="Gene3D" id="3.40.50.720">
    <property type="entry name" value="NAD(P)-binding Rossmann-like Domain"/>
    <property type="match status" value="1"/>
</dbReference>
<dbReference type="InterPro" id="IPR003462">
    <property type="entry name" value="ODC_Mu_crystall"/>
</dbReference>
<reference evidence="1 2" key="1">
    <citation type="submission" date="2015-01" db="EMBL/GenBank/DDBJ databases">
        <title>Draft genome of the acidophilic iron oxidizer Ferrimicrobium acidiphilum strain T23.</title>
        <authorList>
            <person name="Poehlein A."/>
            <person name="Eisen S."/>
            <person name="Schloemann M."/>
            <person name="Johnson B.D."/>
            <person name="Daniel R."/>
            <person name="Muehling M."/>
        </authorList>
    </citation>
    <scope>NUCLEOTIDE SEQUENCE [LARGE SCALE GENOMIC DNA]</scope>
    <source>
        <strain evidence="1 2">T23</strain>
    </source>
</reference>
<proteinExistence type="predicted"/>
<dbReference type="GO" id="GO:0005737">
    <property type="term" value="C:cytoplasm"/>
    <property type="evidence" value="ECO:0007669"/>
    <property type="project" value="TreeGrafter"/>
</dbReference>
<dbReference type="OrthoDB" id="9809203at2"/>
<sequence>MAVALIDDAMVSAHLDAKLANAAIEHALREYNTGTLLAPARLQSPLGEGSLVFTSGSFSRGYGFRAYGTFPTQSDDQLTVVWDRDGNLEGIVVGPELGRRRTGALGAAAAVRLTSAGQKLVVGVLGAGAQAFAQLWAISAVRSIEEIRSYRRDPVANADFAERVQTELGLAAHPVKSPEAACKDVDLLIIATGASKPVIDDAWIRETCTIFTLGPKRRDASELPEVLYQRAKLITSDSIAQLAVEGSDSIVDPARVVPLSDLQPHSGWTAYEPEKETPMSGIQLYLSTGLAGTELFVVQALLARITKNE</sequence>
<keyword evidence="2" id="KW-1185">Reference proteome</keyword>
<dbReference type="STRING" id="1121877.FEAC_15930"/>
<organism evidence="1 2">
    <name type="scientific">Ferrimicrobium acidiphilum DSM 19497</name>
    <dbReference type="NCBI Taxonomy" id="1121877"/>
    <lineage>
        <taxon>Bacteria</taxon>
        <taxon>Bacillati</taxon>
        <taxon>Actinomycetota</taxon>
        <taxon>Acidimicrobiia</taxon>
        <taxon>Acidimicrobiales</taxon>
        <taxon>Acidimicrobiaceae</taxon>
        <taxon>Ferrimicrobium</taxon>
    </lineage>
</organism>
<dbReference type="eggNOG" id="COG2423">
    <property type="taxonomic scope" value="Bacteria"/>
</dbReference>
<dbReference type="Gene3D" id="3.30.1780.10">
    <property type="entry name" value="ornithine cyclodeaminase, domain 1"/>
    <property type="match status" value="1"/>
</dbReference>
<dbReference type="EMBL" id="JXUW01000013">
    <property type="protein sequence ID" value="KJE76664.1"/>
    <property type="molecule type" value="Genomic_DNA"/>
</dbReference>
<dbReference type="AlphaFoldDB" id="A0A0D8FUM8"/>
<dbReference type="InterPro" id="IPR036291">
    <property type="entry name" value="NAD(P)-bd_dom_sf"/>
</dbReference>
<evidence type="ECO:0000313" key="1">
    <source>
        <dbReference type="EMBL" id="KJE76664.1"/>
    </source>
</evidence>
<accession>A0A0D8FUM8</accession>
<dbReference type="EC" id="1.4.1.1" evidence="1"/>
<keyword evidence="1" id="KW-0560">Oxidoreductase</keyword>
<protein>
    <submittedName>
        <fullName evidence="1">Alanine dehydrogenase</fullName>
        <ecNumber evidence="1">1.4.1.1</ecNumber>
    </submittedName>
</protein>
<dbReference type="PANTHER" id="PTHR13812:SF19">
    <property type="entry name" value="KETIMINE REDUCTASE MU-CRYSTALLIN"/>
    <property type="match status" value="1"/>
</dbReference>
<dbReference type="InterPro" id="IPR023401">
    <property type="entry name" value="ODC_N"/>
</dbReference>
<dbReference type="SUPFAM" id="SSF51735">
    <property type="entry name" value="NAD(P)-binding Rossmann-fold domains"/>
    <property type="match status" value="1"/>
</dbReference>
<dbReference type="RefSeq" id="WP_035389636.1">
    <property type="nucleotide sequence ID" value="NZ_JQKF01000014.1"/>
</dbReference>
<dbReference type="GeneID" id="78372771"/>
<dbReference type="GO" id="GO:0000286">
    <property type="term" value="F:alanine dehydrogenase activity"/>
    <property type="evidence" value="ECO:0007669"/>
    <property type="project" value="UniProtKB-EC"/>
</dbReference>
<evidence type="ECO:0000313" key="2">
    <source>
        <dbReference type="Proteomes" id="UP000032336"/>
    </source>
</evidence>